<dbReference type="Pfam" id="PF13442">
    <property type="entry name" value="Cytochrome_CBB3"/>
    <property type="match status" value="1"/>
</dbReference>
<evidence type="ECO:0000313" key="6">
    <source>
        <dbReference type="EMBL" id="SEJ33694.1"/>
    </source>
</evidence>
<proteinExistence type="predicted"/>
<dbReference type="Proteomes" id="UP000183529">
    <property type="component" value="Unassembled WGS sequence"/>
</dbReference>
<evidence type="ECO:0000256" key="4">
    <source>
        <dbReference type="PROSITE-ProRule" id="PRU00433"/>
    </source>
</evidence>
<protein>
    <submittedName>
        <fullName evidence="6">Cytochrome C oxidase, cbb3-type, subunit III</fullName>
    </submittedName>
</protein>
<evidence type="ECO:0000256" key="2">
    <source>
        <dbReference type="ARBA" id="ARBA00022723"/>
    </source>
</evidence>
<reference evidence="6 7" key="1">
    <citation type="submission" date="2016-10" db="EMBL/GenBank/DDBJ databases">
        <authorList>
            <person name="Varghese N."/>
            <person name="Submissions S."/>
        </authorList>
    </citation>
    <scope>NUCLEOTIDE SEQUENCE [LARGE SCALE GENOMIC DNA]</scope>
    <source>
        <strain evidence="6 7">LMG 22274</strain>
    </source>
</reference>
<comment type="caution">
    <text evidence="6">The sequence shown here is derived from an EMBL/GenBank/DDBJ whole genome shotgun (WGS) entry which is preliminary data.</text>
</comment>
<dbReference type="AlphaFoldDB" id="A0AAQ1JT18"/>
<keyword evidence="2 4" id="KW-0479">Metal-binding</keyword>
<sequence>MTSRRAFATRTIFTALLLLALIGAGASVWAFSGYVGVAATDKDNALVAWFLHTTYQRSLDRQSSAVAVPDNLVNDVNVRAGAHLYAQHCVYCHGAPGVRLDPIGAGISPRAPDLLAAKRHNGPQSTFWVMRHGVKMTAMPAFGKSLDDTQLWQLAAFLRARRGIDAGDYRALTGPVADASGDPSTGRKSPLAD</sequence>
<evidence type="ECO:0000256" key="1">
    <source>
        <dbReference type="ARBA" id="ARBA00022617"/>
    </source>
</evidence>
<dbReference type="GO" id="GO:0009055">
    <property type="term" value="F:electron transfer activity"/>
    <property type="evidence" value="ECO:0007669"/>
    <property type="project" value="InterPro"/>
</dbReference>
<dbReference type="InterPro" id="IPR009056">
    <property type="entry name" value="Cyt_c-like_dom"/>
</dbReference>
<keyword evidence="3 4" id="KW-0408">Iron</keyword>
<dbReference type="PROSITE" id="PS51007">
    <property type="entry name" value="CYTC"/>
    <property type="match status" value="1"/>
</dbReference>
<dbReference type="InterPro" id="IPR036909">
    <property type="entry name" value="Cyt_c-like_dom_sf"/>
</dbReference>
<dbReference type="SUPFAM" id="SSF46626">
    <property type="entry name" value="Cytochrome c"/>
    <property type="match status" value="1"/>
</dbReference>
<keyword evidence="1 4" id="KW-0349">Heme</keyword>
<evidence type="ECO:0000256" key="3">
    <source>
        <dbReference type="ARBA" id="ARBA00023004"/>
    </source>
</evidence>
<accession>A0AAQ1JT18</accession>
<organism evidence="6 7">
    <name type="scientific">Paraburkholderia tropica</name>
    <dbReference type="NCBI Taxonomy" id="92647"/>
    <lineage>
        <taxon>Bacteria</taxon>
        <taxon>Pseudomonadati</taxon>
        <taxon>Pseudomonadota</taxon>
        <taxon>Betaproteobacteria</taxon>
        <taxon>Burkholderiales</taxon>
        <taxon>Burkholderiaceae</taxon>
        <taxon>Paraburkholderia</taxon>
    </lineage>
</organism>
<dbReference type="GO" id="GO:0020037">
    <property type="term" value="F:heme binding"/>
    <property type="evidence" value="ECO:0007669"/>
    <property type="project" value="InterPro"/>
</dbReference>
<evidence type="ECO:0000313" key="7">
    <source>
        <dbReference type="Proteomes" id="UP000183529"/>
    </source>
</evidence>
<dbReference type="GO" id="GO:0046872">
    <property type="term" value="F:metal ion binding"/>
    <property type="evidence" value="ECO:0007669"/>
    <property type="project" value="UniProtKB-KW"/>
</dbReference>
<dbReference type="RefSeq" id="WP_074982310.1">
    <property type="nucleotide sequence ID" value="NZ_CADFGN010000007.1"/>
</dbReference>
<evidence type="ECO:0000259" key="5">
    <source>
        <dbReference type="PROSITE" id="PS51007"/>
    </source>
</evidence>
<feature type="domain" description="Cytochrome c" evidence="5">
    <location>
        <begin position="76"/>
        <end position="162"/>
    </location>
</feature>
<dbReference type="EMBL" id="FNZM01000004">
    <property type="protein sequence ID" value="SEJ33694.1"/>
    <property type="molecule type" value="Genomic_DNA"/>
</dbReference>
<name>A0AAQ1JT18_9BURK</name>
<dbReference type="Gene3D" id="1.10.760.10">
    <property type="entry name" value="Cytochrome c-like domain"/>
    <property type="match status" value="1"/>
</dbReference>
<gene>
    <name evidence="6" type="ORF">SAMN05216550_10458</name>
</gene>